<keyword evidence="11" id="KW-1185">Reference proteome</keyword>
<comment type="caution">
    <text evidence="10">The sequence shown here is derived from an EMBL/GenBank/DDBJ whole genome shotgun (WGS) entry which is preliminary data.</text>
</comment>
<keyword evidence="7" id="KW-1133">Transmembrane helix</keyword>
<dbReference type="GO" id="GO:0005886">
    <property type="term" value="C:plasma membrane"/>
    <property type="evidence" value="ECO:0007669"/>
    <property type="project" value="UniProtKB-SubCell"/>
</dbReference>
<evidence type="ECO:0000259" key="9">
    <source>
        <dbReference type="PROSITE" id="PS50885"/>
    </source>
</evidence>
<dbReference type="CDD" id="cd06225">
    <property type="entry name" value="HAMP"/>
    <property type="match status" value="1"/>
</dbReference>
<dbReference type="Pfam" id="PF00672">
    <property type="entry name" value="HAMP"/>
    <property type="match status" value="1"/>
</dbReference>
<gene>
    <name evidence="10" type="ORF">J7W16_11905</name>
</gene>
<comment type="subcellular location">
    <subcellularLocation>
        <location evidence="1">Cell membrane</location>
    </subcellularLocation>
</comment>
<dbReference type="Gene3D" id="6.10.340.10">
    <property type="match status" value="1"/>
</dbReference>
<feature type="transmembrane region" description="Helical" evidence="7">
    <location>
        <begin position="183"/>
        <end position="206"/>
    </location>
</feature>
<feature type="domain" description="HAMP" evidence="9">
    <location>
        <begin position="208"/>
        <end position="261"/>
    </location>
</feature>
<dbReference type="PROSITE" id="PS50111">
    <property type="entry name" value="CHEMOTAXIS_TRANSDUC_2"/>
    <property type="match status" value="1"/>
</dbReference>
<sequence length="566" mass="62286">MLRWNNMKLGTKYSLSLIATIILFVVSTAIISILLLQINSGIDTLERRGDRSVTLTEMGSQFRSKDTRIADFITYKDQALIQEFEDKREDFNKLETDVNSEMDTDEQRKLFNQVIENDKIVNDLFLDGIVPAVNNGDIEQALELRATTIELRSETDDLLDELRGIVNKEREISANLAKDDASYTFIVLLIALVISIVSGAIITYFVNRRIQNQLKKVVYISDQIANGNLSVEKVDYYGKDEIGQLASSINAMRDNLKNVIKEITDVSLDVNSQSEELTQVSNQGSLGADQIAATMEQLSAGAEEQSSSSLEISHLINSLNSQILNTRDEGELLQKSSKQVIALSNSGKDNMEQSVHLMTEINHVVSQSVKNVKGLDHKAQDISKLVKVIEEIAEQTNLLALNAAIEAARAGEHGKGFAVVADEVRKLAEQVSDSISEITGIIQGIQTESNLVVTSLESGFEKVNEGNKQIGISRESFTSINNELLNMLTGIEKVTANLEDISTNSEKVRVSSEEIAESAEEAAAGIEQSTATAQQQSSSMQEISSSAESLASYSDKLQHIVRTFKI</sequence>
<evidence type="ECO:0000256" key="7">
    <source>
        <dbReference type="SAM" id="Phobius"/>
    </source>
</evidence>
<feature type="transmembrane region" description="Helical" evidence="7">
    <location>
        <begin position="12"/>
        <end position="38"/>
    </location>
</feature>
<keyword evidence="3 7" id="KW-0472">Membrane</keyword>
<dbReference type="PANTHER" id="PTHR32089">
    <property type="entry name" value="METHYL-ACCEPTING CHEMOTAXIS PROTEIN MCPB"/>
    <property type="match status" value="1"/>
</dbReference>
<dbReference type="Gene3D" id="1.10.287.950">
    <property type="entry name" value="Methyl-accepting chemotaxis protein"/>
    <property type="match status" value="1"/>
</dbReference>
<comment type="similarity">
    <text evidence="5">Belongs to the methyl-accepting chemotaxis (MCP) protein family.</text>
</comment>
<dbReference type="AlphaFoldDB" id="A0A941API4"/>
<dbReference type="GO" id="GO:0006935">
    <property type="term" value="P:chemotaxis"/>
    <property type="evidence" value="ECO:0007669"/>
    <property type="project" value="InterPro"/>
</dbReference>
<dbReference type="PROSITE" id="PS50885">
    <property type="entry name" value="HAMP"/>
    <property type="match status" value="1"/>
</dbReference>
<dbReference type="InterPro" id="IPR004090">
    <property type="entry name" value="Chemotax_Me-accpt_rcpt"/>
</dbReference>
<evidence type="ECO:0000256" key="6">
    <source>
        <dbReference type="PROSITE-ProRule" id="PRU00284"/>
    </source>
</evidence>
<dbReference type="SUPFAM" id="SSF58104">
    <property type="entry name" value="Methyl-accepting chemotaxis protein (MCP) signaling domain"/>
    <property type="match status" value="1"/>
</dbReference>
<dbReference type="Proteomes" id="UP000678228">
    <property type="component" value="Unassembled WGS sequence"/>
</dbReference>
<feature type="domain" description="Methyl-accepting transducer" evidence="8">
    <location>
        <begin position="280"/>
        <end position="551"/>
    </location>
</feature>
<evidence type="ECO:0000256" key="4">
    <source>
        <dbReference type="ARBA" id="ARBA00023224"/>
    </source>
</evidence>
<dbReference type="SMART" id="SM00304">
    <property type="entry name" value="HAMP"/>
    <property type="match status" value="1"/>
</dbReference>
<reference evidence="10" key="1">
    <citation type="submission" date="2021-03" db="EMBL/GenBank/DDBJ databases">
        <title>Bacillus suaedae sp. nov., isolated from Suaeda aralocaspica.</title>
        <authorList>
            <person name="Lei R.F.R."/>
        </authorList>
    </citation>
    <scope>NUCLEOTIDE SEQUENCE</scope>
    <source>
        <strain evidence="10">YZJH907-2</strain>
    </source>
</reference>
<dbReference type="InterPro" id="IPR003660">
    <property type="entry name" value="HAMP_dom"/>
</dbReference>
<evidence type="ECO:0000313" key="10">
    <source>
        <dbReference type="EMBL" id="MBP3951836.1"/>
    </source>
</evidence>
<dbReference type="GO" id="GO:0004888">
    <property type="term" value="F:transmembrane signaling receptor activity"/>
    <property type="evidence" value="ECO:0007669"/>
    <property type="project" value="InterPro"/>
</dbReference>
<dbReference type="RefSeq" id="WP_210597524.1">
    <property type="nucleotide sequence ID" value="NZ_JAGKSQ010000004.1"/>
</dbReference>
<dbReference type="PRINTS" id="PR00260">
    <property type="entry name" value="CHEMTRNSDUCR"/>
</dbReference>
<dbReference type="InterPro" id="IPR004089">
    <property type="entry name" value="MCPsignal_dom"/>
</dbReference>
<protein>
    <submittedName>
        <fullName evidence="10">Methyl-accepting chemotaxis protein</fullName>
    </submittedName>
</protein>
<name>A0A941API4_9BACI</name>
<dbReference type="PANTHER" id="PTHR32089:SF112">
    <property type="entry name" value="LYSOZYME-LIKE PROTEIN-RELATED"/>
    <property type="match status" value="1"/>
</dbReference>
<keyword evidence="7" id="KW-0812">Transmembrane</keyword>
<evidence type="ECO:0000256" key="5">
    <source>
        <dbReference type="ARBA" id="ARBA00029447"/>
    </source>
</evidence>
<evidence type="ECO:0000256" key="3">
    <source>
        <dbReference type="ARBA" id="ARBA00023136"/>
    </source>
</evidence>
<evidence type="ECO:0000259" key="8">
    <source>
        <dbReference type="PROSITE" id="PS50111"/>
    </source>
</evidence>
<proteinExistence type="inferred from homology"/>
<evidence type="ECO:0000313" key="11">
    <source>
        <dbReference type="Proteomes" id="UP000678228"/>
    </source>
</evidence>
<evidence type="ECO:0000256" key="1">
    <source>
        <dbReference type="ARBA" id="ARBA00004236"/>
    </source>
</evidence>
<accession>A0A941API4</accession>
<organism evidence="10 11">
    <name type="scientific">Halalkalibacter suaedae</name>
    <dbReference type="NCBI Taxonomy" id="2822140"/>
    <lineage>
        <taxon>Bacteria</taxon>
        <taxon>Bacillati</taxon>
        <taxon>Bacillota</taxon>
        <taxon>Bacilli</taxon>
        <taxon>Bacillales</taxon>
        <taxon>Bacillaceae</taxon>
        <taxon>Halalkalibacter</taxon>
    </lineage>
</organism>
<dbReference type="Pfam" id="PF00015">
    <property type="entry name" value="MCPsignal"/>
    <property type="match status" value="1"/>
</dbReference>
<dbReference type="EMBL" id="JAGKSQ010000004">
    <property type="protein sequence ID" value="MBP3951836.1"/>
    <property type="molecule type" value="Genomic_DNA"/>
</dbReference>
<dbReference type="GO" id="GO:0007165">
    <property type="term" value="P:signal transduction"/>
    <property type="evidence" value="ECO:0007669"/>
    <property type="project" value="UniProtKB-KW"/>
</dbReference>
<keyword evidence="2" id="KW-1003">Cell membrane</keyword>
<dbReference type="SMART" id="SM00283">
    <property type="entry name" value="MA"/>
    <property type="match status" value="1"/>
</dbReference>
<keyword evidence="4 6" id="KW-0807">Transducer</keyword>
<evidence type="ECO:0000256" key="2">
    <source>
        <dbReference type="ARBA" id="ARBA00022475"/>
    </source>
</evidence>